<evidence type="ECO:0000256" key="3">
    <source>
        <dbReference type="SAM" id="MobiDB-lite"/>
    </source>
</evidence>
<evidence type="ECO:0000256" key="2">
    <source>
        <dbReference type="SAM" id="Coils"/>
    </source>
</evidence>
<evidence type="ECO:0000259" key="5">
    <source>
        <dbReference type="PROSITE" id="PS50157"/>
    </source>
</evidence>
<protein>
    <submittedName>
        <fullName evidence="7">Caroteno-chlorophyll a-c-binding protein</fullName>
    </submittedName>
</protein>
<dbReference type="SUPFAM" id="SSF53098">
    <property type="entry name" value="Ribonuclease H-like"/>
    <property type="match status" value="1"/>
</dbReference>
<feature type="transmembrane region" description="Helical" evidence="4">
    <location>
        <begin position="267"/>
        <end position="288"/>
    </location>
</feature>
<keyword evidence="1" id="KW-0479">Metal-binding</keyword>
<evidence type="ECO:0000256" key="4">
    <source>
        <dbReference type="SAM" id="Phobius"/>
    </source>
</evidence>
<keyword evidence="1" id="KW-0863">Zinc-finger</keyword>
<feature type="coiled-coil region" evidence="2">
    <location>
        <begin position="366"/>
        <end position="393"/>
    </location>
</feature>
<sequence length="2033" mass="229241">MQVLLLPLQVLPLTDLQNRLMLASDDVPCAWGVQAVCLHAPTSHYYFWDPAGFTGDGSVENFQRRCQTEFRAPIPDTWRRYSKGGEWLFGLTCFQPLHWYWSTITWNNDPGADQQVSWLELALDFHASTHCALLRPEQDPATQTAFTMALFFEGASKRLGKICQQTVYPGEAVEHVNALTALGFGRASGLTKRPCLHQPEYVHKVLGEIALTRAKGALKFRQLKIDLPPAPIIKYAPFQRRRLTGKQAAPAAYQTQKARRKLTSFKALLADLFIVLLTVFTKMCWQLASRSGFCPSRCRMLLCLGVRHLPGRKEEEARISDQGTLLAVSVRARGEPSPVLLSPETQVQNLIRKARKKRQGNKRKKLKRFEAVKRAHKDRAKRLRKQSKAAKRLKLITWNTRGWGAVYSKYDPWIKTQCLLACLERQGAGLAILSDIKFRTNGLRMYRTDLQVWGVLVVGPVAFAMNAHWLAWWRSSGGKFYVGSTVAGEKQRAAGIYFGRVGWRRGLYIVGLYAPTTDSTLGERQGLHRQVQELLDQAPGSSIQMVAGDFNAEFGRASDGGWADVLGPFGLPRRSIPGGEWLDWCRTHGFLDAASQYEQRFRGTWWHPRYRTEHVLDHFLLDKRHRWHLVSCKAVHIEESRPGSGRWFWDPYTDHHPEAAMEVLGPAPQVKVKPWIEGHWEQLQELDRRERAAWREHFRKIQEGTGEDGFMAEFLKYGGPLLMDQVFNVVLTAWREAQQAEAGQEAGTWPTEWTVGVVVPLWKQKGVREDRNTWIVEEIARVTSDEVVLFRFFDIEKAYPRVCRPAMWDVLKRQSVSPWYGVSALEPIGLNVISRLFLMQRWQRLIGPREEVKFSAGVTKHEEKNAAGPRPDRNEKEEREEELRRVKGKRDVAKVRWQVMVEDGEKGKPLVVVKVRDAEAAKAVVSKHAMAPPGVDACPGGLENMGIKVVGQEGVKNSLFFANKKAPHMVEVDRFRILPPLPVTALRLSPRMMKQTAPPARGPALCVTTRLSRQGALMSQVTAIAEALIWLDTEAPGPEHIPATLWYDSTYAVVDAAWLDPLHINGGIQDNPWITATYSMYFSMLISMAMMLQSFVWSGRLTITVGTKSSAFESPDSKSSRTDATKFPGAHASSGVLNMRNSSSKNLYLTILLTTDLLLHRFDCLGGREAVTASLAPNLQGKAAPAFLEGLAVTAEADGAVGQAEMEEIGSKMAEQLSFSCMGNLAQYLVTSEAGIQKENFMKHQLTWPAITGCFCLEYTSQTGSVWGYAKPYGVRVGAHALYRLRWRLITKYGSFKYEGEDIYKATMEGNALGPHGPSHRTNRGLQLCQFCNEHGLAVANTWTPQRTKVFGFTESQGGKPWCAERQNEIKRLNSHVSTAKHNLIACTQAARDQPYNPDAQRQQQLAKQSLNTAKRVKRRLFTQWERDYWHTIGQQAEDAETRGDTYALYSLFSKLKVRKANSTRSSLRNVSRNPFAEQQGFRRNRGVDDVLQVSRRIAEEICSSRGTDNVKLTLYDIEKAYPRINREALWSLLQKRGGILSDTGAQWRDTLHRCMQARRRAKEIAKAWSTGTHRGRGDTSRVKLLARQFFGDFLQGHRNGHLSKQVCKLLRSLNLPRGLQITNMRPGEDPVPPSGQNQTLCFDVRPGESGSGVGSLGPVPPSGQNQFQDDILGNILTMDGDGEKEIEASQRESADIHPMDFFRLAQNMDVTKWEQLIKRAFPQPRLTPASARTLNHWRRDRPLPDHSHLRFRRTRNTWHTPASRVPVNACPVCLKQFPTLQALKHHYRLTHAITDPALTTFSSYQCSECRQTFTTPHARLNHECRILYAIPDADDTDLFGWRPYTPPLIDPLPQAWTLYTDGSFNPHVPQNAGWGVAVYRSDDPADTHCLFDLYAPVCLDKEDQRFLGAEQASNNTGELSAIAEALLWLKDECPGPASIPAEIVYDSNYAADLTLGVTEPHANKELAQHCQMDLPSVQLEADQACGARIDREMAGIDREMAGIDREMARKQTWIATMLLLFHFAVAGANARL</sequence>
<dbReference type="EMBL" id="CAMXCT030006390">
    <property type="protein sequence ID" value="CAL4801817.1"/>
    <property type="molecule type" value="Genomic_DNA"/>
</dbReference>
<dbReference type="PROSITE" id="PS00028">
    <property type="entry name" value="ZINC_FINGER_C2H2_1"/>
    <property type="match status" value="1"/>
</dbReference>
<dbReference type="Gene3D" id="3.30.160.60">
    <property type="entry name" value="Classic Zinc Finger"/>
    <property type="match status" value="1"/>
</dbReference>
<comment type="caution">
    <text evidence="6">The sequence shown here is derived from an EMBL/GenBank/DDBJ whole genome shotgun (WGS) entry which is preliminary data.</text>
</comment>
<keyword evidence="4" id="KW-1133">Transmembrane helix</keyword>
<dbReference type="EMBL" id="CAMXCT010006390">
    <property type="protein sequence ID" value="CAI4014505.1"/>
    <property type="molecule type" value="Genomic_DNA"/>
</dbReference>
<evidence type="ECO:0000313" key="7">
    <source>
        <dbReference type="EMBL" id="CAL4801817.1"/>
    </source>
</evidence>
<accession>A0A9P1DRT2</accession>
<evidence type="ECO:0000256" key="1">
    <source>
        <dbReference type="PROSITE-ProRule" id="PRU00042"/>
    </source>
</evidence>
<reference evidence="7 8" key="2">
    <citation type="submission" date="2024-05" db="EMBL/GenBank/DDBJ databases">
        <authorList>
            <person name="Chen Y."/>
            <person name="Shah S."/>
            <person name="Dougan E. K."/>
            <person name="Thang M."/>
            <person name="Chan C."/>
        </authorList>
    </citation>
    <scope>NUCLEOTIDE SEQUENCE [LARGE SCALE GENOMIC DNA]</scope>
</reference>
<dbReference type="PROSITE" id="PS50157">
    <property type="entry name" value="ZINC_FINGER_C2H2_2"/>
    <property type="match status" value="1"/>
</dbReference>
<dbReference type="OrthoDB" id="410381at2759"/>
<dbReference type="InterPro" id="IPR036397">
    <property type="entry name" value="RNaseH_sf"/>
</dbReference>
<dbReference type="Proteomes" id="UP001152797">
    <property type="component" value="Unassembled WGS sequence"/>
</dbReference>
<dbReference type="EMBL" id="CAMXCT020006390">
    <property type="protein sequence ID" value="CAL1167880.1"/>
    <property type="molecule type" value="Genomic_DNA"/>
</dbReference>
<dbReference type="InterPro" id="IPR012337">
    <property type="entry name" value="RNaseH-like_sf"/>
</dbReference>
<proteinExistence type="predicted"/>
<dbReference type="Gene3D" id="3.30.420.10">
    <property type="entry name" value="Ribonuclease H-like superfamily/Ribonuclease H"/>
    <property type="match status" value="1"/>
</dbReference>
<keyword evidence="2" id="KW-0175">Coiled coil</keyword>
<dbReference type="Gene3D" id="3.60.10.10">
    <property type="entry name" value="Endonuclease/exonuclease/phosphatase"/>
    <property type="match status" value="1"/>
</dbReference>
<dbReference type="SMART" id="SM00355">
    <property type="entry name" value="ZnF_C2H2"/>
    <property type="match status" value="2"/>
</dbReference>
<keyword evidence="1" id="KW-0862">Zinc</keyword>
<keyword evidence="8" id="KW-1185">Reference proteome</keyword>
<reference evidence="6" key="1">
    <citation type="submission" date="2022-10" db="EMBL/GenBank/DDBJ databases">
        <authorList>
            <person name="Chen Y."/>
            <person name="Dougan E. K."/>
            <person name="Chan C."/>
            <person name="Rhodes N."/>
            <person name="Thang M."/>
        </authorList>
    </citation>
    <scope>NUCLEOTIDE SEQUENCE</scope>
</reference>
<dbReference type="GO" id="GO:0003676">
    <property type="term" value="F:nucleic acid binding"/>
    <property type="evidence" value="ECO:0007669"/>
    <property type="project" value="InterPro"/>
</dbReference>
<dbReference type="SUPFAM" id="SSF56219">
    <property type="entry name" value="DNase I-like"/>
    <property type="match status" value="1"/>
</dbReference>
<feature type="region of interest" description="Disordered" evidence="3">
    <location>
        <begin position="857"/>
        <end position="884"/>
    </location>
</feature>
<dbReference type="InterPro" id="IPR013087">
    <property type="entry name" value="Znf_C2H2_type"/>
</dbReference>
<name>A0A9P1DRT2_9DINO</name>
<dbReference type="GO" id="GO:0008270">
    <property type="term" value="F:zinc ion binding"/>
    <property type="evidence" value="ECO:0007669"/>
    <property type="project" value="UniProtKB-KW"/>
</dbReference>
<evidence type="ECO:0000313" key="8">
    <source>
        <dbReference type="Proteomes" id="UP001152797"/>
    </source>
</evidence>
<feature type="domain" description="C2H2-type" evidence="5">
    <location>
        <begin position="1769"/>
        <end position="1797"/>
    </location>
</feature>
<gene>
    <name evidence="6" type="ORF">C1SCF055_LOCUS39407</name>
</gene>
<evidence type="ECO:0000313" key="6">
    <source>
        <dbReference type="EMBL" id="CAI4014505.1"/>
    </source>
</evidence>
<keyword evidence="4" id="KW-0472">Membrane</keyword>
<dbReference type="InterPro" id="IPR036691">
    <property type="entry name" value="Endo/exonu/phosph_ase_sf"/>
</dbReference>
<keyword evidence="4" id="KW-0812">Transmembrane</keyword>
<organism evidence="6">
    <name type="scientific">Cladocopium goreaui</name>
    <dbReference type="NCBI Taxonomy" id="2562237"/>
    <lineage>
        <taxon>Eukaryota</taxon>
        <taxon>Sar</taxon>
        <taxon>Alveolata</taxon>
        <taxon>Dinophyceae</taxon>
        <taxon>Suessiales</taxon>
        <taxon>Symbiodiniaceae</taxon>
        <taxon>Cladocopium</taxon>
    </lineage>
</organism>